<feature type="region of interest" description="Disordered" evidence="3">
    <location>
        <begin position="239"/>
        <end position="289"/>
    </location>
</feature>
<sequence>MSATTAPTGPRWRAPLVWRVLQGLARILTGLLARLEVTGDVPAGLRHGPLILAVNHIGTFDPIALSAATRKIGVRPRIMATGGLFRAPIVGTAMKASGHIRVNRTRVSADEALASAAVDDAVAALAEGSVVAGYPEGRITLDPGLWPERGRSGMARLALITGATVVPVAQWGSHEVIPYADILPNLARAVWRDIRVRPTVKVHFGTPVDLSGLDPAVRGDVQRATDRIIAALHSELAPLRKDEPERPAYADPTRPSETRRSFNPDSRTPTVLDVRGDDLPGAGQPQQRP</sequence>
<evidence type="ECO:0000256" key="2">
    <source>
        <dbReference type="ARBA" id="ARBA00023315"/>
    </source>
</evidence>
<feature type="compositionally biased region" description="Basic and acidic residues" evidence="3">
    <location>
        <begin position="239"/>
        <end position="262"/>
    </location>
</feature>
<proteinExistence type="predicted"/>
<reference evidence="6" key="1">
    <citation type="journal article" date="2019" name="Int. J. Syst. Evol. Microbiol.">
        <title>The Global Catalogue of Microorganisms (GCM) 10K type strain sequencing project: providing services to taxonomists for standard genome sequencing and annotation.</title>
        <authorList>
            <consortium name="The Broad Institute Genomics Platform"/>
            <consortium name="The Broad Institute Genome Sequencing Center for Infectious Disease"/>
            <person name="Wu L."/>
            <person name="Ma J."/>
        </authorList>
    </citation>
    <scope>NUCLEOTIDE SEQUENCE [LARGE SCALE GENOMIC DNA]</scope>
    <source>
        <strain evidence="6">CGMCC 4.7289</strain>
    </source>
</reference>
<evidence type="ECO:0000256" key="3">
    <source>
        <dbReference type="SAM" id="MobiDB-lite"/>
    </source>
</evidence>
<dbReference type="RefSeq" id="WP_253750590.1">
    <property type="nucleotide sequence ID" value="NZ_JAMZDZ010000001.1"/>
</dbReference>
<dbReference type="EMBL" id="JBHSAY010000013">
    <property type="protein sequence ID" value="MFC4133690.1"/>
    <property type="molecule type" value="Genomic_DNA"/>
</dbReference>
<evidence type="ECO:0000256" key="1">
    <source>
        <dbReference type="ARBA" id="ARBA00022679"/>
    </source>
</evidence>
<dbReference type="InterPro" id="IPR002123">
    <property type="entry name" value="Plipid/glycerol_acylTrfase"/>
</dbReference>
<dbReference type="CDD" id="cd07989">
    <property type="entry name" value="LPLAT_AGPAT-like"/>
    <property type="match status" value="1"/>
</dbReference>
<organism evidence="5 6">
    <name type="scientific">Hamadaea flava</name>
    <dbReference type="NCBI Taxonomy" id="1742688"/>
    <lineage>
        <taxon>Bacteria</taxon>
        <taxon>Bacillati</taxon>
        <taxon>Actinomycetota</taxon>
        <taxon>Actinomycetes</taxon>
        <taxon>Micromonosporales</taxon>
        <taxon>Micromonosporaceae</taxon>
        <taxon>Hamadaea</taxon>
    </lineage>
</organism>
<dbReference type="Proteomes" id="UP001595816">
    <property type="component" value="Unassembled WGS sequence"/>
</dbReference>
<accession>A0ABV8LSE5</accession>
<keyword evidence="2 5" id="KW-0012">Acyltransferase</keyword>
<dbReference type="Pfam" id="PF01553">
    <property type="entry name" value="Acyltransferase"/>
    <property type="match status" value="1"/>
</dbReference>
<protein>
    <submittedName>
        <fullName evidence="5">Lysophospholipid acyltransferase family protein</fullName>
    </submittedName>
</protein>
<dbReference type="PANTHER" id="PTHR10434">
    <property type="entry name" value="1-ACYL-SN-GLYCEROL-3-PHOSPHATE ACYLTRANSFERASE"/>
    <property type="match status" value="1"/>
</dbReference>
<evidence type="ECO:0000259" key="4">
    <source>
        <dbReference type="SMART" id="SM00563"/>
    </source>
</evidence>
<name>A0ABV8LSE5_9ACTN</name>
<keyword evidence="1" id="KW-0808">Transferase</keyword>
<feature type="domain" description="Phospholipid/glycerol acyltransferase" evidence="4">
    <location>
        <begin position="50"/>
        <end position="173"/>
    </location>
</feature>
<dbReference type="SMART" id="SM00563">
    <property type="entry name" value="PlsC"/>
    <property type="match status" value="1"/>
</dbReference>
<gene>
    <name evidence="5" type="ORF">ACFOZ4_24025</name>
</gene>
<evidence type="ECO:0000313" key="5">
    <source>
        <dbReference type="EMBL" id="MFC4133690.1"/>
    </source>
</evidence>
<comment type="caution">
    <text evidence="5">The sequence shown here is derived from an EMBL/GenBank/DDBJ whole genome shotgun (WGS) entry which is preliminary data.</text>
</comment>
<dbReference type="PANTHER" id="PTHR10434:SF11">
    <property type="entry name" value="1-ACYL-SN-GLYCEROL-3-PHOSPHATE ACYLTRANSFERASE"/>
    <property type="match status" value="1"/>
</dbReference>
<dbReference type="SUPFAM" id="SSF69593">
    <property type="entry name" value="Glycerol-3-phosphate (1)-acyltransferase"/>
    <property type="match status" value="1"/>
</dbReference>
<keyword evidence="6" id="KW-1185">Reference proteome</keyword>
<dbReference type="GO" id="GO:0016746">
    <property type="term" value="F:acyltransferase activity"/>
    <property type="evidence" value="ECO:0007669"/>
    <property type="project" value="UniProtKB-KW"/>
</dbReference>
<evidence type="ECO:0000313" key="6">
    <source>
        <dbReference type="Proteomes" id="UP001595816"/>
    </source>
</evidence>